<keyword evidence="2" id="KW-0813">Transport</keyword>
<accession>A0A3L6RW34</accession>
<dbReference type="InterPro" id="IPR015424">
    <property type="entry name" value="PyrdxlP-dep_Trfase"/>
</dbReference>
<feature type="transmembrane region" description="Helical" evidence="8">
    <location>
        <begin position="114"/>
        <end position="137"/>
    </location>
</feature>
<feature type="compositionally biased region" description="Low complexity" evidence="7">
    <location>
        <begin position="215"/>
        <end position="224"/>
    </location>
</feature>
<feature type="region of interest" description="Disordered" evidence="7">
    <location>
        <begin position="353"/>
        <end position="402"/>
    </location>
</feature>
<dbReference type="EMBL" id="PQIB02000007">
    <property type="protein sequence ID" value="RLN09988.1"/>
    <property type="molecule type" value="Genomic_DNA"/>
</dbReference>
<evidence type="ECO:0000313" key="11">
    <source>
        <dbReference type="Proteomes" id="UP000275267"/>
    </source>
</evidence>
<comment type="subcellular location">
    <subcellularLocation>
        <location evidence="1">Membrane</location>
        <topology evidence="1">Multi-pass membrane protein</topology>
    </subcellularLocation>
</comment>
<dbReference type="PANTHER" id="PTHR45665">
    <property type="entry name" value="AQUAPORIN-8"/>
    <property type="match status" value="1"/>
</dbReference>
<comment type="caution">
    <text evidence="10">The sequence shown here is derived from an EMBL/GenBank/DDBJ whole genome shotgun (WGS) entry which is preliminary data.</text>
</comment>
<feature type="domain" description="UBA" evidence="9">
    <location>
        <begin position="411"/>
        <end position="450"/>
    </location>
</feature>
<sequence>MTRHHVRMPRRRALRDAAAASSSPRPSCFVFAAEGGTLSFVMASGLVAVALARAAAVACTVNISGGHVNPAITFGALLGGRVCLVRSLLYWAAKLLGAVTGALLLRLATGGVRLLEYALAGGITGWHAVVLEAAMAFELMYSRLLPGGGCSALLEPSAAAGRRGAGQAPQAAVRRAWRPGWHSRGWRPCAARLRGEGTGQAASGHRGVGRRRAGAEASRGGAAAARREESGAPGRSAAARQCGCGRAERGARQCGIFFSNWTIGKHWVSNSKDSDKFEWDSDGEDAVSFNAAGSGSSALASTNIDAPGSSTRVANGNGKASPSASSVRKYVDMGFPEEMVLKAMRIMAIGTDPSLDNGSASRCDPQAAKDSDDDDNLENWDDHDAGERNRGSSFDESNDSDDEDFLHEMSQIDEKVDYLVKMGFPEDEVTMAVTRCDSSAKQAIYFFRNHVPKVVTVAILLTTRIIPMERERKEGPWKGIRERERGLEVKHKEVEGPKMVEINTSILYGVADDIEFTRELIKEESVLVLPGSVIGLKNWVRIFFGAPVSLIQEACDMIELFCRRRTLKLNN</sequence>
<dbReference type="GO" id="GO:0016020">
    <property type="term" value="C:membrane"/>
    <property type="evidence" value="ECO:0007669"/>
    <property type="project" value="UniProtKB-SubCell"/>
</dbReference>
<dbReference type="SUPFAM" id="SSF53383">
    <property type="entry name" value="PLP-dependent transferases"/>
    <property type="match status" value="1"/>
</dbReference>
<dbReference type="GO" id="GO:0032259">
    <property type="term" value="P:methylation"/>
    <property type="evidence" value="ECO:0007669"/>
    <property type="project" value="UniProtKB-KW"/>
</dbReference>
<keyword evidence="4" id="KW-0677">Repeat</keyword>
<evidence type="ECO:0000256" key="3">
    <source>
        <dbReference type="ARBA" id="ARBA00022692"/>
    </source>
</evidence>
<dbReference type="Gene3D" id="1.10.8.10">
    <property type="entry name" value="DNA helicase RuvA subunit, C-terminal domain"/>
    <property type="match status" value="1"/>
</dbReference>
<gene>
    <name evidence="10" type="ORF">C2845_PM11G16390</name>
</gene>
<dbReference type="InterPro" id="IPR009060">
    <property type="entry name" value="UBA-like_sf"/>
</dbReference>
<feature type="compositionally biased region" description="Basic and acidic residues" evidence="7">
    <location>
        <begin position="380"/>
        <end position="390"/>
    </location>
</feature>
<feature type="region of interest" description="Disordered" evidence="7">
    <location>
        <begin position="197"/>
        <end position="238"/>
    </location>
</feature>
<dbReference type="PROSITE" id="PS50030">
    <property type="entry name" value="UBA"/>
    <property type="match status" value="1"/>
</dbReference>
<evidence type="ECO:0000256" key="6">
    <source>
        <dbReference type="ARBA" id="ARBA00023136"/>
    </source>
</evidence>
<proteinExistence type="predicted"/>
<evidence type="ECO:0000313" key="10">
    <source>
        <dbReference type="EMBL" id="RLN09988.1"/>
    </source>
</evidence>
<evidence type="ECO:0000256" key="5">
    <source>
        <dbReference type="ARBA" id="ARBA00022989"/>
    </source>
</evidence>
<feature type="transmembrane region" description="Helical" evidence="8">
    <location>
        <begin position="88"/>
        <end position="108"/>
    </location>
</feature>
<dbReference type="STRING" id="4540.A0A3L6RW34"/>
<dbReference type="InterPro" id="IPR023271">
    <property type="entry name" value="Aquaporin-like"/>
</dbReference>
<dbReference type="SUPFAM" id="SSF46934">
    <property type="entry name" value="UBA-like"/>
    <property type="match status" value="1"/>
</dbReference>
<dbReference type="PROSITE" id="PS00221">
    <property type="entry name" value="MIP"/>
    <property type="match status" value="1"/>
</dbReference>
<dbReference type="Gene3D" id="3.90.1150.10">
    <property type="entry name" value="Aspartate Aminotransferase, domain 1"/>
    <property type="match status" value="1"/>
</dbReference>
<keyword evidence="6 8" id="KW-0472">Membrane</keyword>
<dbReference type="PRINTS" id="PR00783">
    <property type="entry name" value="MINTRINSICP"/>
</dbReference>
<dbReference type="InterPro" id="IPR034294">
    <property type="entry name" value="Aquaporin_transptr"/>
</dbReference>
<dbReference type="InterPro" id="IPR015940">
    <property type="entry name" value="UBA"/>
</dbReference>
<dbReference type="SUPFAM" id="SSF81338">
    <property type="entry name" value="Aquaporin-like"/>
    <property type="match status" value="1"/>
</dbReference>
<dbReference type="PANTHER" id="PTHR45665:SF18">
    <property type="entry name" value="AQUAPORIN TIP3.1"/>
    <property type="match status" value="1"/>
</dbReference>
<dbReference type="Proteomes" id="UP000275267">
    <property type="component" value="Unassembled WGS sequence"/>
</dbReference>
<dbReference type="GO" id="GO:0015250">
    <property type="term" value="F:water channel activity"/>
    <property type="evidence" value="ECO:0007669"/>
    <property type="project" value="TreeGrafter"/>
</dbReference>
<dbReference type="GO" id="GO:0008168">
    <property type="term" value="F:methyltransferase activity"/>
    <property type="evidence" value="ECO:0007669"/>
    <property type="project" value="UniProtKB-KW"/>
</dbReference>
<dbReference type="InterPro" id="IPR015422">
    <property type="entry name" value="PyrdxlP-dep_Trfase_small"/>
</dbReference>
<feature type="region of interest" description="Disordered" evidence="7">
    <location>
        <begin position="293"/>
        <end position="326"/>
    </location>
</feature>
<dbReference type="InterPro" id="IPR000425">
    <property type="entry name" value="MIP"/>
</dbReference>
<evidence type="ECO:0000256" key="7">
    <source>
        <dbReference type="SAM" id="MobiDB-lite"/>
    </source>
</evidence>
<reference evidence="11" key="1">
    <citation type="journal article" date="2019" name="Nat. Commun.">
        <title>The genome of broomcorn millet.</title>
        <authorList>
            <person name="Zou C."/>
            <person name="Miki D."/>
            <person name="Li D."/>
            <person name="Tang Q."/>
            <person name="Xiao L."/>
            <person name="Rajput S."/>
            <person name="Deng P."/>
            <person name="Jia W."/>
            <person name="Huang R."/>
            <person name="Zhang M."/>
            <person name="Sun Y."/>
            <person name="Hu J."/>
            <person name="Fu X."/>
            <person name="Schnable P.S."/>
            <person name="Li F."/>
            <person name="Zhang H."/>
            <person name="Feng B."/>
            <person name="Zhu X."/>
            <person name="Liu R."/>
            <person name="Schnable J.C."/>
            <person name="Zhu J.-K."/>
            <person name="Zhang H."/>
        </authorList>
    </citation>
    <scope>NUCLEOTIDE SEQUENCE [LARGE SCALE GENOMIC DNA]</scope>
</reference>
<name>A0A3L6RW34_PANMI</name>
<dbReference type="InterPro" id="IPR022357">
    <property type="entry name" value="MIP_CS"/>
</dbReference>
<dbReference type="AlphaFoldDB" id="A0A3L6RW34"/>
<dbReference type="Pfam" id="PF00230">
    <property type="entry name" value="MIP"/>
    <property type="match status" value="1"/>
</dbReference>
<keyword evidence="3 8" id="KW-0812">Transmembrane</keyword>
<dbReference type="Gene3D" id="1.20.1080.10">
    <property type="entry name" value="Glycerol uptake facilitator protein"/>
    <property type="match status" value="1"/>
</dbReference>
<feature type="compositionally biased region" description="Polar residues" evidence="7">
    <location>
        <begin position="302"/>
        <end position="326"/>
    </location>
</feature>
<evidence type="ECO:0000256" key="4">
    <source>
        <dbReference type="ARBA" id="ARBA00022737"/>
    </source>
</evidence>
<keyword evidence="5 8" id="KW-1133">Transmembrane helix</keyword>
<organism evidence="10 11">
    <name type="scientific">Panicum miliaceum</name>
    <name type="common">Proso millet</name>
    <name type="synonym">Broomcorn millet</name>
    <dbReference type="NCBI Taxonomy" id="4540"/>
    <lineage>
        <taxon>Eukaryota</taxon>
        <taxon>Viridiplantae</taxon>
        <taxon>Streptophyta</taxon>
        <taxon>Embryophyta</taxon>
        <taxon>Tracheophyta</taxon>
        <taxon>Spermatophyta</taxon>
        <taxon>Magnoliopsida</taxon>
        <taxon>Liliopsida</taxon>
        <taxon>Poales</taxon>
        <taxon>Poaceae</taxon>
        <taxon>PACMAD clade</taxon>
        <taxon>Panicoideae</taxon>
        <taxon>Panicodae</taxon>
        <taxon>Paniceae</taxon>
        <taxon>Panicinae</taxon>
        <taxon>Panicum</taxon>
        <taxon>Panicum sect. Panicum</taxon>
    </lineage>
</organism>
<evidence type="ECO:0000259" key="9">
    <source>
        <dbReference type="PROSITE" id="PS50030"/>
    </source>
</evidence>
<evidence type="ECO:0000256" key="1">
    <source>
        <dbReference type="ARBA" id="ARBA00004141"/>
    </source>
</evidence>
<evidence type="ECO:0000256" key="8">
    <source>
        <dbReference type="SAM" id="Phobius"/>
    </source>
</evidence>
<keyword evidence="11" id="KW-1185">Reference proteome</keyword>
<evidence type="ECO:0000256" key="2">
    <source>
        <dbReference type="ARBA" id="ARBA00022448"/>
    </source>
</evidence>
<protein>
    <submittedName>
        <fullName evidence="10">DNA (Cytosine-5)-methyltransferase DRM2-like</fullName>
    </submittedName>
</protein>